<comment type="caution">
    <text evidence="2">The sequence shown here is derived from an EMBL/GenBank/DDBJ whole genome shotgun (WGS) entry which is preliminary data.</text>
</comment>
<dbReference type="Proteomes" id="UP000317494">
    <property type="component" value="Unassembled WGS sequence"/>
</dbReference>
<gene>
    <name evidence="2" type="ORF">SeLEV6574_g07629</name>
    <name evidence="3" type="ORF">SeMB42_g04649</name>
</gene>
<evidence type="ECO:0000313" key="3">
    <source>
        <dbReference type="EMBL" id="TPX43639.1"/>
    </source>
</evidence>
<feature type="region of interest" description="Disordered" evidence="1">
    <location>
        <begin position="1"/>
        <end position="207"/>
    </location>
</feature>
<organism evidence="2 5">
    <name type="scientific">Synchytrium endobioticum</name>
    <dbReference type="NCBI Taxonomy" id="286115"/>
    <lineage>
        <taxon>Eukaryota</taxon>
        <taxon>Fungi</taxon>
        <taxon>Fungi incertae sedis</taxon>
        <taxon>Chytridiomycota</taxon>
        <taxon>Chytridiomycota incertae sedis</taxon>
        <taxon>Chytridiomycetes</taxon>
        <taxon>Synchytriales</taxon>
        <taxon>Synchytriaceae</taxon>
        <taxon>Synchytrium</taxon>
    </lineage>
</organism>
<dbReference type="EMBL" id="QEAN01000194">
    <property type="protein sequence ID" value="TPX43639.1"/>
    <property type="molecule type" value="Genomic_DNA"/>
</dbReference>
<dbReference type="VEuPathDB" id="FungiDB:SeMB42_g04649"/>
<evidence type="ECO:0000313" key="5">
    <source>
        <dbReference type="Proteomes" id="UP000320475"/>
    </source>
</evidence>
<dbReference type="Proteomes" id="UP000320475">
    <property type="component" value="Unassembled WGS sequence"/>
</dbReference>
<dbReference type="InterPro" id="IPR029071">
    <property type="entry name" value="Ubiquitin-like_domsf"/>
</dbReference>
<accession>A0A507CK87</accession>
<evidence type="ECO:0000256" key="1">
    <source>
        <dbReference type="SAM" id="MobiDB-lite"/>
    </source>
</evidence>
<dbReference type="SUPFAM" id="SSF54236">
    <property type="entry name" value="Ubiquitin-like"/>
    <property type="match status" value="1"/>
</dbReference>
<reference evidence="4 5" key="1">
    <citation type="journal article" date="2019" name="Sci. Rep.">
        <title>Comparative genomics of chytrid fungi reveal insights into the obligate biotrophic and pathogenic lifestyle of Synchytrium endobioticum.</title>
        <authorList>
            <person name="van de Vossenberg B.T.L.H."/>
            <person name="Warris S."/>
            <person name="Nguyen H.D.T."/>
            <person name="van Gent-Pelzer M.P.E."/>
            <person name="Joly D.L."/>
            <person name="van de Geest H.C."/>
            <person name="Bonants P.J.M."/>
            <person name="Smith D.S."/>
            <person name="Levesque C.A."/>
            <person name="van der Lee T.A.J."/>
        </authorList>
    </citation>
    <scope>NUCLEOTIDE SEQUENCE [LARGE SCALE GENOMIC DNA]</scope>
    <source>
        <strain evidence="2 5">LEV6574</strain>
        <strain evidence="3 4">MB42</strain>
    </source>
</reference>
<evidence type="ECO:0008006" key="6">
    <source>
        <dbReference type="Google" id="ProtNLM"/>
    </source>
</evidence>
<name>A0A507CK87_9FUNG</name>
<protein>
    <recommendedName>
        <fullName evidence="6">Rad60/SUMO-like domain-containing protein</fullName>
    </recommendedName>
</protein>
<feature type="compositionally biased region" description="Basic residues" evidence="1">
    <location>
        <begin position="159"/>
        <end position="168"/>
    </location>
</feature>
<dbReference type="EMBL" id="QEAM01000569">
    <property type="protein sequence ID" value="TPX38786.1"/>
    <property type="molecule type" value="Genomic_DNA"/>
</dbReference>
<proteinExistence type="predicted"/>
<sequence length="490" mass="53508">MQADETVINVSDSDAEETNTRYITTERKKRKAPMSIAGATKKKTAHRRPPIKSTLTQKPLSAPSVPSNQKVIDLDDDGEFEFFNQNKKETKKTNASSSTGMPSKHHKEPVNTSRTASRDEVHEDKIHSPSSSSSSDSESDDERSYTHCDKSNQLVGRAPQKRGKRRNLKSCSPEAAVVSADKSSKRDQTKPKSISLSDSPEPEPERVSAADAATLRMVRQKVAESFSAFVSDVNGNDDVVEVVTSLPEFELAPEVASLLSNRVTGNKTGSYLPAVSSMSSASSNVITVDDEGETKAQVIIKVSWTTADKRTGSCKFKLNSVDTFEIMMDSVAGQMQVPETGEALRRAYDFKYNGNLKLLPFGTPESLKMHLGSGKVQIDVMPRSRVSILDEQFKSNADGEAIIADEDTAKHDEEEGSKILINIVFGTGAKDYFKLKVKQATQISALMDKVTEKSNKKCVGITLDGDMVDPSSPISMLELEDGDSLEAKLK</sequence>
<feature type="compositionally biased region" description="Polar residues" evidence="1">
    <location>
        <begin position="53"/>
        <end position="70"/>
    </location>
</feature>
<feature type="compositionally biased region" description="Basic residues" evidence="1">
    <location>
        <begin position="40"/>
        <end position="50"/>
    </location>
</feature>
<keyword evidence="4" id="KW-1185">Reference proteome</keyword>
<evidence type="ECO:0000313" key="2">
    <source>
        <dbReference type="EMBL" id="TPX38786.1"/>
    </source>
</evidence>
<evidence type="ECO:0000313" key="4">
    <source>
        <dbReference type="Proteomes" id="UP000317494"/>
    </source>
</evidence>
<dbReference type="AlphaFoldDB" id="A0A507CK87"/>
<feature type="compositionally biased region" description="Basic and acidic residues" evidence="1">
    <location>
        <begin position="116"/>
        <end position="127"/>
    </location>
</feature>
<dbReference type="OrthoDB" id="3365399at2759"/>
<dbReference type="Gene3D" id="3.10.20.90">
    <property type="entry name" value="Phosphatidylinositol 3-kinase Catalytic Subunit, Chain A, domain 1"/>
    <property type="match status" value="1"/>
</dbReference>